<comment type="similarity">
    <text evidence="1">Belongs to the methyltransferase superfamily. RsmH family.</text>
</comment>
<dbReference type="Gene3D" id="3.40.50.150">
    <property type="entry name" value="Vaccinia Virus protein VP39"/>
    <property type="match status" value="1"/>
</dbReference>
<name>A0A6J6GGY8_9ZZZZ</name>
<dbReference type="GO" id="GO:0071424">
    <property type="term" value="F:rRNA (cytosine-N4-)-methyltransferase activity"/>
    <property type="evidence" value="ECO:0007669"/>
    <property type="project" value="TreeGrafter"/>
</dbReference>
<dbReference type="AlphaFoldDB" id="A0A6J6GGY8"/>
<dbReference type="HAMAP" id="MF_01007">
    <property type="entry name" value="16SrRNA_methyltr_H"/>
    <property type="match status" value="1"/>
</dbReference>
<dbReference type="NCBIfam" id="TIGR00006">
    <property type="entry name" value="16S rRNA (cytosine(1402)-N(4))-methyltransferase RsmH"/>
    <property type="match status" value="1"/>
</dbReference>
<evidence type="ECO:0000256" key="2">
    <source>
        <dbReference type="ARBA" id="ARBA00022490"/>
    </source>
</evidence>
<evidence type="ECO:0000256" key="3">
    <source>
        <dbReference type="ARBA" id="ARBA00022552"/>
    </source>
</evidence>
<dbReference type="InterPro" id="IPR002903">
    <property type="entry name" value="RsmH"/>
</dbReference>
<keyword evidence="4" id="KW-0489">Methyltransferase</keyword>
<keyword evidence="3" id="KW-0698">rRNA processing</keyword>
<dbReference type="SUPFAM" id="SSF81799">
    <property type="entry name" value="Putative methyltransferase TM0872, insert domain"/>
    <property type="match status" value="1"/>
</dbReference>
<evidence type="ECO:0000256" key="1">
    <source>
        <dbReference type="ARBA" id="ARBA00010396"/>
    </source>
</evidence>
<keyword evidence="2" id="KW-0963">Cytoplasm</keyword>
<evidence type="ECO:0000256" key="5">
    <source>
        <dbReference type="ARBA" id="ARBA00022679"/>
    </source>
</evidence>
<sequence length="339" mass="37177">MTRVEKLVKAKRFQKSKYRKGEKLQEALHIPVALERCIALLAPAIESAESPVVVDATLGMGGHARALLLKYPKLKIIALDRDLSAIKVATSNLSDVIDRVVIVHAVYDEISNVLENLGHKQVDGILFDLGVSSMQLDQADRGFAYSQEAPLDMRMDQSSGLSALDILNTYTYGELVRVIRNYGEEKFATKIADNIIKAREAGSLRTTKDLAEIVKESIPAPARRTGGNPAKRTFQALRIEVNQELSVLERAIPSALEALRIGGRLVVMSYQSLEDKIVKRAFSEVIASHSPLGLPFDLPNSAASYKLIISGSESATQSEVENNARAQSMRLRAIERVAA</sequence>
<dbReference type="GO" id="GO:0070475">
    <property type="term" value="P:rRNA base methylation"/>
    <property type="evidence" value="ECO:0007669"/>
    <property type="project" value="TreeGrafter"/>
</dbReference>
<protein>
    <submittedName>
        <fullName evidence="7">Unannotated protein</fullName>
    </submittedName>
</protein>
<evidence type="ECO:0000256" key="6">
    <source>
        <dbReference type="ARBA" id="ARBA00022691"/>
    </source>
</evidence>
<gene>
    <name evidence="7" type="ORF">UFOPK1842_00115</name>
</gene>
<dbReference type="PIRSF" id="PIRSF004486">
    <property type="entry name" value="MraW"/>
    <property type="match status" value="1"/>
</dbReference>
<dbReference type="GO" id="GO:0005737">
    <property type="term" value="C:cytoplasm"/>
    <property type="evidence" value="ECO:0007669"/>
    <property type="project" value="TreeGrafter"/>
</dbReference>
<dbReference type="PANTHER" id="PTHR11265:SF0">
    <property type="entry name" value="12S RRNA N4-METHYLCYTIDINE METHYLTRANSFERASE"/>
    <property type="match status" value="1"/>
</dbReference>
<dbReference type="FunFam" id="1.10.150.170:FF:000001">
    <property type="entry name" value="Ribosomal RNA small subunit methyltransferase H"/>
    <property type="match status" value="1"/>
</dbReference>
<evidence type="ECO:0000256" key="4">
    <source>
        <dbReference type="ARBA" id="ARBA00022603"/>
    </source>
</evidence>
<dbReference type="SUPFAM" id="SSF53335">
    <property type="entry name" value="S-adenosyl-L-methionine-dependent methyltransferases"/>
    <property type="match status" value="1"/>
</dbReference>
<dbReference type="Gene3D" id="1.10.150.170">
    <property type="entry name" value="Putative methyltransferase TM0872, insert domain"/>
    <property type="match status" value="1"/>
</dbReference>
<accession>A0A6J6GGY8</accession>
<organism evidence="7">
    <name type="scientific">freshwater metagenome</name>
    <dbReference type="NCBI Taxonomy" id="449393"/>
    <lineage>
        <taxon>unclassified sequences</taxon>
        <taxon>metagenomes</taxon>
        <taxon>ecological metagenomes</taxon>
    </lineage>
</organism>
<reference evidence="7" key="1">
    <citation type="submission" date="2020-05" db="EMBL/GenBank/DDBJ databases">
        <authorList>
            <person name="Chiriac C."/>
            <person name="Salcher M."/>
            <person name="Ghai R."/>
            <person name="Kavagutti S V."/>
        </authorList>
    </citation>
    <scope>NUCLEOTIDE SEQUENCE</scope>
</reference>
<keyword evidence="5" id="KW-0808">Transferase</keyword>
<dbReference type="Pfam" id="PF01795">
    <property type="entry name" value="Methyltransf_5"/>
    <property type="match status" value="1"/>
</dbReference>
<evidence type="ECO:0000313" key="7">
    <source>
        <dbReference type="EMBL" id="CAB4600477.1"/>
    </source>
</evidence>
<proteinExistence type="inferred from homology"/>
<keyword evidence="6" id="KW-0949">S-adenosyl-L-methionine</keyword>
<dbReference type="InterPro" id="IPR029063">
    <property type="entry name" value="SAM-dependent_MTases_sf"/>
</dbReference>
<dbReference type="PANTHER" id="PTHR11265">
    <property type="entry name" value="S-ADENOSYL-METHYLTRANSFERASE MRAW"/>
    <property type="match status" value="1"/>
</dbReference>
<dbReference type="InterPro" id="IPR023397">
    <property type="entry name" value="SAM-dep_MeTrfase_MraW_recog"/>
</dbReference>
<dbReference type="EMBL" id="CAEZUQ010000006">
    <property type="protein sequence ID" value="CAB4600477.1"/>
    <property type="molecule type" value="Genomic_DNA"/>
</dbReference>